<proteinExistence type="predicted"/>
<dbReference type="EMBL" id="BLLF01000766">
    <property type="protein sequence ID" value="GFH14784.1"/>
    <property type="molecule type" value="Genomic_DNA"/>
</dbReference>
<dbReference type="GO" id="GO:0016020">
    <property type="term" value="C:membrane"/>
    <property type="evidence" value="ECO:0007669"/>
    <property type="project" value="TreeGrafter"/>
</dbReference>
<dbReference type="PANTHER" id="PTHR43272:SF3">
    <property type="entry name" value="LONG CHAIN ACYL-COA SYNTHETASE 4"/>
    <property type="match status" value="1"/>
</dbReference>
<dbReference type="AlphaFoldDB" id="A0A699Z7F5"/>
<dbReference type="Gene3D" id="3.40.50.12780">
    <property type="entry name" value="N-terminal domain of ligase-like"/>
    <property type="match status" value="1"/>
</dbReference>
<organism evidence="1 2">
    <name type="scientific">Haematococcus lacustris</name>
    <name type="common">Green alga</name>
    <name type="synonym">Haematococcus pluvialis</name>
    <dbReference type="NCBI Taxonomy" id="44745"/>
    <lineage>
        <taxon>Eukaryota</taxon>
        <taxon>Viridiplantae</taxon>
        <taxon>Chlorophyta</taxon>
        <taxon>core chlorophytes</taxon>
        <taxon>Chlorophyceae</taxon>
        <taxon>CS clade</taxon>
        <taxon>Chlamydomonadales</taxon>
        <taxon>Haematococcaceae</taxon>
        <taxon>Haematococcus</taxon>
    </lineage>
</organism>
<dbReference type="InterPro" id="IPR042099">
    <property type="entry name" value="ANL_N_sf"/>
</dbReference>
<protein>
    <recommendedName>
        <fullName evidence="3">AMP-binding domain-containing protein</fullName>
    </recommendedName>
</protein>
<name>A0A699Z7F5_HAELA</name>
<evidence type="ECO:0008006" key="3">
    <source>
        <dbReference type="Google" id="ProtNLM"/>
    </source>
</evidence>
<comment type="caution">
    <text evidence="1">The sequence shown here is derived from an EMBL/GenBank/DDBJ whole genome shotgun (WGS) entry which is preliminary data.</text>
</comment>
<gene>
    <name evidence="1" type="ORF">HaLaN_10898</name>
</gene>
<dbReference type="Proteomes" id="UP000485058">
    <property type="component" value="Unassembled WGS sequence"/>
</dbReference>
<sequence>MFMVVEEFMLHVGGSIGYFQGDIRKIMADIDALKPTLFAGVPRVFERIYSGVQDQLKKGGAVKNMVKAQFQGYYKNAELTQEAVDADGFFHTGDIGELEPSGALKIIDRKKNLFKLSHGEYIAVERIENVYKNCPLVEMLWVYGNSFESCLVAVVVPKEDALRKLAADKGVEGADAMPLKELCRKDAMVAAVLGELKAEGKSAKLKGFEEIKAVLLETVPFSPENDLMTPSFKLKRAPLLKHYQPAIKAMYDKR</sequence>
<accession>A0A699Z7F5</accession>
<evidence type="ECO:0000313" key="2">
    <source>
        <dbReference type="Proteomes" id="UP000485058"/>
    </source>
</evidence>
<dbReference type="SUPFAM" id="SSF56801">
    <property type="entry name" value="Acetyl-CoA synthetase-like"/>
    <property type="match status" value="1"/>
</dbReference>
<dbReference type="GO" id="GO:0004467">
    <property type="term" value="F:long-chain fatty acid-CoA ligase activity"/>
    <property type="evidence" value="ECO:0007669"/>
    <property type="project" value="TreeGrafter"/>
</dbReference>
<keyword evidence="2" id="KW-1185">Reference proteome</keyword>
<dbReference type="PANTHER" id="PTHR43272">
    <property type="entry name" value="LONG-CHAIN-FATTY-ACID--COA LIGASE"/>
    <property type="match status" value="1"/>
</dbReference>
<dbReference type="GO" id="GO:0005783">
    <property type="term" value="C:endoplasmic reticulum"/>
    <property type="evidence" value="ECO:0007669"/>
    <property type="project" value="TreeGrafter"/>
</dbReference>
<evidence type="ECO:0000313" key="1">
    <source>
        <dbReference type="EMBL" id="GFH14784.1"/>
    </source>
</evidence>
<reference evidence="1 2" key="1">
    <citation type="submission" date="2020-02" db="EMBL/GenBank/DDBJ databases">
        <title>Draft genome sequence of Haematococcus lacustris strain NIES-144.</title>
        <authorList>
            <person name="Morimoto D."/>
            <person name="Nakagawa S."/>
            <person name="Yoshida T."/>
            <person name="Sawayama S."/>
        </authorList>
    </citation>
    <scope>NUCLEOTIDE SEQUENCE [LARGE SCALE GENOMIC DNA]</scope>
    <source>
        <strain evidence="1 2">NIES-144</strain>
    </source>
</reference>